<dbReference type="Pfam" id="PF13573">
    <property type="entry name" value="SprB"/>
    <property type="match status" value="12"/>
</dbReference>
<dbReference type="Proteomes" id="UP000479938">
    <property type="component" value="Unassembled WGS sequence"/>
</dbReference>
<dbReference type="InterPro" id="IPR013783">
    <property type="entry name" value="Ig-like_fold"/>
</dbReference>
<accession>A0A6J4G8X7</accession>
<dbReference type="InterPro" id="IPR026444">
    <property type="entry name" value="Secre_tail"/>
</dbReference>
<evidence type="ECO:0000256" key="1">
    <source>
        <dbReference type="ARBA" id="ARBA00022729"/>
    </source>
</evidence>
<dbReference type="Gene3D" id="2.60.40.10">
    <property type="entry name" value="Immunoglobulins"/>
    <property type="match status" value="3"/>
</dbReference>
<dbReference type="Gene3D" id="2.60.40.740">
    <property type="match status" value="1"/>
</dbReference>
<dbReference type="InterPro" id="IPR025667">
    <property type="entry name" value="SprB_repeat"/>
</dbReference>
<feature type="domain" description="Secretion system C-terminal sorting" evidence="3">
    <location>
        <begin position="2457"/>
        <end position="2533"/>
    </location>
</feature>
<name>A0A6J4G8X7_9FLAO</name>
<dbReference type="RefSeq" id="WP_173969512.1">
    <property type="nucleotide sequence ID" value="NZ_CADCSU010000044.1"/>
</dbReference>
<sequence>MKKITLLFLLFYSIASFAQDPLMLDIDRLFPDNGNAYLRISTSSGVALYQSWGAINKHGEILTVNPSSFPITVEWRPGFSGQGPGCQPSTRTYTYNQYLNGETFIGGCAPEYFYLNSPHINRATTEIGICETINLPIGSQPKYSTDILDWQSTTEKFVLAEKLPQNFRGNLRFIYNLDSRYANPKVTMVSKPITYVVFGCPPKLDPANPPVSRAESCNNMGDGEVIYSFDRPLETALGERFLFTYTPVGVNAPVSLYSDNARVEMVSPLKYKIKGIAVGTYNFKYQTIIGANASNPTKDAVGPDFTINPTTKLTSNATAISPKCYAGNGGIQITSSGGTGSHFYNLNGETEVVNGKTVLKKYPVSDLTNKGFSSGNYRVIVLDDNNCQSAPQDIGIPQAPAPITISGQVNNVTFPGAKNGKIILDLPLTGSPAYTLTCTMGSENIPLDQLGNLAPGTYVVSSNNSLSCTNASKTFLVRQEITYDVTSTNLSCFGANDGSITLNVKGGSGNYTITWQDPSNNAYVPNVSTSTSNGIFKYTAVGLSPGNFKFTIKDSEIPSSDIISAPLTVQNSNKTISGPSAALSVTAEPTIYQPAPGINNGSILINPSKGYGNYSYVWTKNGSVFSPTPPQSPNNPRGLGDGTYYVTVTDKSIVDPNEVDCSITKGPYVLKALNVNILTPTAISCQGGTTNLTAQASGGNGVIQFQWFELTGNSPVVENKLENETNSTLNAVKAGNYKVTVTDADNNTTSVTINVPDSANPIITATTSQTPVKCFNGNDGKANVQVTNAVANITYVFKWYKGTYPQALVELTDNISSTQTQSTKSGLVEGDYTVSASNGFCLQYFTLSVAPATPIVVKEVAGGFKNLKCFGDQNGSLAITVSGGITPYTFVWRKGGAVIAVNDNLNPTLLGAGIYSVEVRDNNYVSNNPNQCIALLENIVISSPDKLQFSYATTDVTCKSATNGTIQLNITGGTVNNDGNNKPVYKISCDSGTPGTVIDIPNQKITGLSAGKWNVTVSDNNNCVIATQQIEIKEPAAAFAFGPSVITNVTGNGLLNGSIQLNNTGGWGNYSYKWYTGETVDESKLIPNENANLLKDRPAGKYIAVAIDNNKDNLGCSITSVVFEIKEPTLLTLDVTATNTKCNGGQGSIIAIATGGAEIGQQQSDRQYTYELFLNNISQEKKVGNTANFTGLAIGQYKITATDSKANVSTVANTSYKNGTIVTTGYVELKQPDPILVTETAAVKKILACYGDQDGKLSVSVSGGTPFTVGAPYHYVWKKLNPLNLIYEPIGNDSPTQSGLFSGKYSVEVRDANYDPANPSSCIGILENIVIAQPDKLAFTFTKGDVSCNGGNDGTVKLNISGGTKAYTIICNGGTIDNTNSMVSGLSEGTYTIRVIDGNSCQTAEQTVTINQPQIALKIINQNITPTTGFGLATGKITITATGGTGTYTYEWKNNSGAVTGTNSPTLSNVIAGIYSVLVTDVNGCYDLKSYEIYQPTKPVLSQTHLQSKCNGLLGSLNASATGGATYNQNQPDRIYTYKLKNKANGATTTKTGNVADFSNIADGNYSLTATDIGGIDSNIIDVTFTQPTPIVVKLVSKSNVNCFGDQDGTIAISVSGGTPLLVNGNPEYTYQWKKKNPATNTYENFIPTSLNALFEGTYAVEVRDANYNSGNAAYCIGILEDIIITQPADFGFDIDKITYTNPSANNGNDGKLHFEITGGKSNYEYKFYTKDASGNETIINTIANSSVKAVDFSGLVKDHYYISAKDDTGCIKYADFDFRDNPLTISISQTQQITCYEANNGTVHVNANGGFGIKTISWYFNNTLLSTAILTTENLNLYNAKPGSYYAVIKDSKKVEVTSNTINITQPDLVTFSMVQEPVKCIGESNGKITLSASGGNSNFSYRYFYKGALVKDWQNFSNGKNTTITDLAAGEYTIFVQDSQQCLSTGGTIQVTSPTALSISNTISLPASGKGLSNGSIAITAQGANGNYTYQWFKSDNSNINQSTNTAVNLAAGKYYVILTDAKGCNLTSELLEVTEPPLLETSIAVQNVILCHDDKNGSLKPTTIGGFLKPGENYTYKWYAEGSNNILATTNILNNIGKGSYYVIATDSNGNEAKSTTLLVTEPAILDNILTSDYTLCGDANHWTIDATPSGGTAPYYYMWNTGVKTASLPNVPPANYSVLVTDSHGCTITKNITITAPIHLAATEKIVIPTCYAGSDATIEVTSFGGKGPYTYLWNTGEKSNILSGAAAGDYSVAIKDSKGCVVNYDYKIENPPKDIINLGEDVTLCFDQTLTINATINDDKATYFWKSDKGFTSNKAMITVSEPANYTVIVTNKLGCQATDTIKISSQNTAISAEFAVSSQVFKNEKIVIVDISNPIADEIEWILPANATVVSKNKDFAEISFSETGQYEITLNTKKGNCTAFQTKQILVTEGEYEENNPDETNTQKKFDVKIYPNPSNGFFTVDVLLDNVMPAHVKVYNLNNNLLIDSKTQDGKDNYLFNFSLSGLPSGIYFVLFESQQGNKLRKIIIQ</sequence>
<dbReference type="EMBL" id="CADCSU010000044">
    <property type="protein sequence ID" value="CAA9195646.1"/>
    <property type="molecule type" value="Genomic_DNA"/>
</dbReference>
<protein>
    <recommendedName>
        <fullName evidence="3">Secretion system C-terminal sorting domain-containing protein</fullName>
    </recommendedName>
</protein>
<evidence type="ECO:0000256" key="2">
    <source>
        <dbReference type="SAM" id="SignalP"/>
    </source>
</evidence>
<evidence type="ECO:0000313" key="5">
    <source>
        <dbReference type="Proteomes" id="UP000479938"/>
    </source>
</evidence>
<organism evidence="4 5">
    <name type="scientific">Flavobacterium bizetiae</name>
    <dbReference type="NCBI Taxonomy" id="2704140"/>
    <lineage>
        <taxon>Bacteria</taxon>
        <taxon>Pseudomonadati</taxon>
        <taxon>Bacteroidota</taxon>
        <taxon>Flavobacteriia</taxon>
        <taxon>Flavobacteriales</taxon>
        <taxon>Flavobacteriaceae</taxon>
        <taxon>Flavobacterium</taxon>
    </lineage>
</organism>
<proteinExistence type="predicted"/>
<dbReference type="NCBIfam" id="TIGR04183">
    <property type="entry name" value="Por_Secre_tail"/>
    <property type="match status" value="1"/>
</dbReference>
<keyword evidence="5" id="KW-1185">Reference proteome</keyword>
<feature type="signal peptide" evidence="2">
    <location>
        <begin position="1"/>
        <end position="18"/>
    </location>
</feature>
<evidence type="ECO:0000259" key="3">
    <source>
        <dbReference type="Pfam" id="PF18962"/>
    </source>
</evidence>
<dbReference type="Pfam" id="PF18962">
    <property type="entry name" value="Por_Secre_tail"/>
    <property type="match status" value="1"/>
</dbReference>
<feature type="chain" id="PRO_5026841716" description="Secretion system C-terminal sorting domain-containing protein" evidence="2">
    <location>
        <begin position="19"/>
        <end position="2534"/>
    </location>
</feature>
<reference evidence="4 5" key="1">
    <citation type="submission" date="2020-02" db="EMBL/GenBank/DDBJ databases">
        <authorList>
            <person name="Criscuolo A."/>
        </authorList>
    </citation>
    <scope>NUCLEOTIDE SEQUENCE [LARGE SCALE GENOMIC DNA]</scope>
    <source>
        <strain evidence="4">CIP105534</strain>
    </source>
</reference>
<keyword evidence="1 2" id="KW-0732">Signal</keyword>
<gene>
    <name evidence="4" type="ORF">FLA105534_00766</name>
</gene>
<evidence type="ECO:0000313" key="4">
    <source>
        <dbReference type="EMBL" id="CAA9195646.1"/>
    </source>
</evidence>